<proteinExistence type="predicted"/>
<evidence type="ECO:0000313" key="2">
    <source>
        <dbReference type="Proteomes" id="UP001054945"/>
    </source>
</evidence>
<gene>
    <name evidence="1" type="ORF">CEXT_566291</name>
</gene>
<evidence type="ECO:0000313" key="1">
    <source>
        <dbReference type="EMBL" id="GIY54077.1"/>
    </source>
</evidence>
<comment type="caution">
    <text evidence="1">The sequence shown here is derived from an EMBL/GenBank/DDBJ whole genome shotgun (WGS) entry which is preliminary data.</text>
</comment>
<accession>A0AAV4U8M1</accession>
<sequence>MEHQQDLTTLSKIDNIFFLHVRTYEKLEKFLYEFSLLSAATVNLIVGGADGIDSIYTFMTESKESIETLLGCAETLIKCLTTVDPETVVNLERKLLQNRKKLILYGFPFPDSWCLLTNSKLAEGNWELVSDVSKKSSLDSELKYTDLSTIHDDSWFHVYANGSAEGAIRNARAGIYFIAFSLSNAIGRHFENFDGEKTAISLHLYILHLYFKTIIILIL</sequence>
<name>A0AAV4U8M1_CAEEX</name>
<keyword evidence="2" id="KW-1185">Reference proteome</keyword>
<protein>
    <submittedName>
        <fullName evidence="1">Uncharacterized protein</fullName>
    </submittedName>
</protein>
<dbReference type="EMBL" id="BPLR01012468">
    <property type="protein sequence ID" value="GIY54077.1"/>
    <property type="molecule type" value="Genomic_DNA"/>
</dbReference>
<reference evidence="1 2" key="1">
    <citation type="submission" date="2021-06" db="EMBL/GenBank/DDBJ databases">
        <title>Caerostris extrusa draft genome.</title>
        <authorList>
            <person name="Kono N."/>
            <person name="Arakawa K."/>
        </authorList>
    </citation>
    <scope>NUCLEOTIDE SEQUENCE [LARGE SCALE GENOMIC DNA]</scope>
</reference>
<organism evidence="1 2">
    <name type="scientific">Caerostris extrusa</name>
    <name type="common">Bark spider</name>
    <name type="synonym">Caerostris bankana</name>
    <dbReference type="NCBI Taxonomy" id="172846"/>
    <lineage>
        <taxon>Eukaryota</taxon>
        <taxon>Metazoa</taxon>
        <taxon>Ecdysozoa</taxon>
        <taxon>Arthropoda</taxon>
        <taxon>Chelicerata</taxon>
        <taxon>Arachnida</taxon>
        <taxon>Araneae</taxon>
        <taxon>Araneomorphae</taxon>
        <taxon>Entelegynae</taxon>
        <taxon>Araneoidea</taxon>
        <taxon>Araneidae</taxon>
        <taxon>Caerostris</taxon>
    </lineage>
</organism>
<dbReference type="AlphaFoldDB" id="A0AAV4U8M1"/>
<dbReference type="Proteomes" id="UP001054945">
    <property type="component" value="Unassembled WGS sequence"/>
</dbReference>